<name>A0ABQ9TEJ2_SAGOE</name>
<evidence type="ECO:0000313" key="2">
    <source>
        <dbReference type="EMBL" id="KAK2083172.1"/>
    </source>
</evidence>
<accession>A0ABQ9TEJ2</accession>
<evidence type="ECO:0000256" key="1">
    <source>
        <dbReference type="SAM" id="MobiDB-lite"/>
    </source>
</evidence>
<protein>
    <submittedName>
        <fullName evidence="2">Uncharacterized protein</fullName>
    </submittedName>
</protein>
<dbReference type="EMBL" id="JASSZA010000023">
    <property type="protein sequence ID" value="KAK2083172.1"/>
    <property type="molecule type" value="Genomic_DNA"/>
</dbReference>
<gene>
    <name evidence="2" type="ORF">P7K49_038408</name>
</gene>
<reference evidence="2 3" key="1">
    <citation type="submission" date="2023-05" db="EMBL/GenBank/DDBJ databases">
        <title>B98-5 Cell Line De Novo Hybrid Assembly: An Optical Mapping Approach.</title>
        <authorList>
            <person name="Kananen K."/>
            <person name="Auerbach J.A."/>
            <person name="Kautto E."/>
            <person name="Blachly J.S."/>
        </authorList>
    </citation>
    <scope>NUCLEOTIDE SEQUENCE [LARGE SCALE GENOMIC DNA]</scope>
    <source>
        <strain evidence="2">B95-8</strain>
        <tissue evidence="2">Cell line</tissue>
    </source>
</reference>
<dbReference type="Proteomes" id="UP001266305">
    <property type="component" value="Unassembled WGS sequence"/>
</dbReference>
<organism evidence="2 3">
    <name type="scientific">Saguinus oedipus</name>
    <name type="common">Cotton-top tamarin</name>
    <name type="synonym">Oedipomidas oedipus</name>
    <dbReference type="NCBI Taxonomy" id="9490"/>
    <lineage>
        <taxon>Eukaryota</taxon>
        <taxon>Metazoa</taxon>
        <taxon>Chordata</taxon>
        <taxon>Craniata</taxon>
        <taxon>Vertebrata</taxon>
        <taxon>Euteleostomi</taxon>
        <taxon>Mammalia</taxon>
        <taxon>Eutheria</taxon>
        <taxon>Euarchontoglires</taxon>
        <taxon>Primates</taxon>
        <taxon>Haplorrhini</taxon>
        <taxon>Platyrrhini</taxon>
        <taxon>Cebidae</taxon>
        <taxon>Callitrichinae</taxon>
        <taxon>Saguinus</taxon>
    </lineage>
</organism>
<sequence length="103" mass="11340">MGSAGQGPPKSPRKSLVHNNQPLLDPSVCRADCAQLQTHPKEEEPENSAGKCSEPWDQERSIHRGKVHTMAAKVTNEPSPLSTRRMRKAGPCKATIFLRLCPE</sequence>
<feature type="region of interest" description="Disordered" evidence="1">
    <location>
        <begin position="1"/>
        <end position="87"/>
    </location>
</feature>
<evidence type="ECO:0000313" key="3">
    <source>
        <dbReference type="Proteomes" id="UP001266305"/>
    </source>
</evidence>
<comment type="caution">
    <text evidence="2">The sequence shown here is derived from an EMBL/GenBank/DDBJ whole genome shotgun (WGS) entry which is preliminary data.</text>
</comment>
<proteinExistence type="predicted"/>
<keyword evidence="3" id="KW-1185">Reference proteome</keyword>